<dbReference type="EMBL" id="LWQT01000046">
    <property type="protein sequence ID" value="OAN51310.1"/>
    <property type="molecule type" value="Genomic_DNA"/>
</dbReference>
<sequence length="112" mass="12025">MLNNTGTEMADAMGTLAAVIFEVTTRLRDSAYCLKQVNAISSALREQAKRLADTAGEVGPDEEERCGAMLGQLAECYTMARERETHHSQVNGGAFVPHQASAGTFSVDDALF</sequence>
<dbReference type="RefSeq" id="WP_156612513.1">
    <property type="nucleotide sequence ID" value="NZ_LWQT01000046.1"/>
</dbReference>
<proteinExistence type="predicted"/>
<gene>
    <name evidence="1" type="ORF">A6A04_16160</name>
</gene>
<accession>A0A178MRF6</accession>
<comment type="caution">
    <text evidence="1">The sequence shown here is derived from an EMBL/GenBank/DDBJ whole genome shotgun (WGS) entry which is preliminary data.</text>
</comment>
<protein>
    <submittedName>
        <fullName evidence="1">Uncharacterized protein</fullName>
    </submittedName>
</protein>
<name>A0A178MRF6_9PROT</name>
<dbReference type="Proteomes" id="UP000078428">
    <property type="component" value="Unassembled WGS sequence"/>
</dbReference>
<dbReference type="OrthoDB" id="9816265at2"/>
<reference evidence="1 2" key="1">
    <citation type="submission" date="2016-04" db="EMBL/GenBank/DDBJ databases">
        <title>Draft genome sequence of freshwater magnetotactic bacteria Magnetospirillum marisnigri SP-1 and Magnetospirillum moscoviense BB-1.</title>
        <authorList>
            <person name="Koziaeva V."/>
            <person name="Dziuba M.V."/>
            <person name="Ivanov T.M."/>
            <person name="Kuznetsov B."/>
            <person name="Grouzdev D.S."/>
        </authorList>
    </citation>
    <scope>NUCLEOTIDE SEQUENCE [LARGE SCALE GENOMIC DNA]</scope>
    <source>
        <strain evidence="1 2">SP-1</strain>
    </source>
</reference>
<evidence type="ECO:0000313" key="1">
    <source>
        <dbReference type="EMBL" id="OAN51310.1"/>
    </source>
</evidence>
<dbReference type="AlphaFoldDB" id="A0A178MRF6"/>
<organism evidence="1 2">
    <name type="scientific">Paramagnetospirillum marisnigri</name>
    <dbReference type="NCBI Taxonomy" id="1285242"/>
    <lineage>
        <taxon>Bacteria</taxon>
        <taxon>Pseudomonadati</taxon>
        <taxon>Pseudomonadota</taxon>
        <taxon>Alphaproteobacteria</taxon>
        <taxon>Rhodospirillales</taxon>
        <taxon>Magnetospirillaceae</taxon>
        <taxon>Paramagnetospirillum</taxon>
    </lineage>
</organism>
<evidence type="ECO:0000313" key="2">
    <source>
        <dbReference type="Proteomes" id="UP000078428"/>
    </source>
</evidence>
<keyword evidence="2" id="KW-1185">Reference proteome</keyword>